<organism evidence="3 4">
    <name type="scientific">Amanita thiersii Skay4041</name>
    <dbReference type="NCBI Taxonomy" id="703135"/>
    <lineage>
        <taxon>Eukaryota</taxon>
        <taxon>Fungi</taxon>
        <taxon>Dikarya</taxon>
        <taxon>Basidiomycota</taxon>
        <taxon>Agaricomycotina</taxon>
        <taxon>Agaricomycetes</taxon>
        <taxon>Agaricomycetidae</taxon>
        <taxon>Agaricales</taxon>
        <taxon>Pluteineae</taxon>
        <taxon>Amanitaceae</taxon>
        <taxon>Amanita</taxon>
    </lineage>
</organism>
<keyword evidence="4" id="KW-1185">Reference proteome</keyword>
<gene>
    <name evidence="3" type="ORF">AMATHDRAFT_6350</name>
</gene>
<evidence type="ECO:0000256" key="2">
    <source>
        <dbReference type="SAM" id="MobiDB-lite"/>
    </source>
</evidence>
<accession>A0A2A9NJA5</accession>
<evidence type="ECO:0000313" key="4">
    <source>
        <dbReference type="Proteomes" id="UP000242287"/>
    </source>
</evidence>
<evidence type="ECO:0000313" key="3">
    <source>
        <dbReference type="EMBL" id="PFH47846.1"/>
    </source>
</evidence>
<dbReference type="PANTHER" id="PTHR43991:SF9">
    <property type="entry name" value="DUF2415 DOMAIN-CONTAINING PROTEIN"/>
    <property type="match status" value="1"/>
</dbReference>
<feature type="compositionally biased region" description="Basic residues" evidence="2">
    <location>
        <begin position="143"/>
        <end position="158"/>
    </location>
</feature>
<sequence>MAIHPSLLTSTRPATVVPANVLISHIQLRDLILCPRESGVVTYISDAGIVEHDVHAPPGTAPRVIAQPDFAPNTLAALPIPDTNDILFAAGGQEADLHFSYHTTQGSSSSSSSAPLFPSTTSSSAPSHSSSASPSRSSTSITSHHRSSPASPRRKRFRPSTTTKLVWQFSKHLEDCSINNSVVLTTSLGLSRSNESATEPRAIVSNNDYSVKFFDVPVRVPGPKQSNLKEVGMLKLNVPINHTSMSPDARTLLSVGDSSVVHLHHVSGGAKLTFTPITSLTIPGPEGFPPSFWLPPGSLAASFSTAFSADGIKFAVASQEGVVAVWDVRSTKPMKVFQTDKSAGLGGMGNLGAGQLWSAGGGAGGGGWGNSGAGSWLFDDPWHTRGARAPGWSVRNIKFGGGAWGGGKEVMVFTEVGLFFFHSNRLHIVDARTFETEEVVRVPVAKGPAMVPTPLPRPASAAGTTSTTRAGHHSVSRPLGGEGVRSRSSGSTPVNYVYSQLPGFARRGSGGGNVRYHADQQPTVVRALEDTFRVFASAGGGGGGEVVRSQEQRERELREVWERRVQLTRERGLRGRREDGESGSGSGSQQQQQRQHQPQQASISSVSSTSSSRTGYSAPSAIGDSTWRTLRTAGDDGGRFSRGGRGLYGGDVRERGEVEEDEPEAGLVVIPPLGEGVGVDARDVEALFERHAFGVGADRERDRDRDGDGEREDEEGEREDRNTGSAVADFEYPYEFGDSRVWREGENSGRERGEERIDVDDGFDVRREIESVWGGGRRAGERDEEEDGEDEVDVRARRREEDMDVSEGTTAGERRGSENGGGAAGDELDLAGVCFDPSGAKVYVASAKSVVEWSLKGADKRWWSGGAWV</sequence>
<feature type="region of interest" description="Disordered" evidence="2">
    <location>
        <begin position="774"/>
        <end position="828"/>
    </location>
</feature>
<feature type="compositionally biased region" description="Basic and acidic residues" evidence="2">
    <location>
        <begin position="737"/>
        <end position="756"/>
    </location>
</feature>
<dbReference type="SUPFAM" id="SSF51004">
    <property type="entry name" value="C-terminal (heme d1) domain of cytochrome cd1-nitrite reductase"/>
    <property type="match status" value="1"/>
</dbReference>
<dbReference type="PANTHER" id="PTHR43991">
    <property type="entry name" value="WD REPEAT PROTEIN (AFU_ORTHOLOGUE AFUA_8G05640)-RELATED"/>
    <property type="match status" value="1"/>
</dbReference>
<feature type="region of interest" description="Disordered" evidence="2">
    <location>
        <begin position="451"/>
        <end position="493"/>
    </location>
</feature>
<feature type="compositionally biased region" description="Low complexity" evidence="2">
    <location>
        <begin position="458"/>
        <end position="469"/>
    </location>
</feature>
<dbReference type="InterPro" id="IPR011048">
    <property type="entry name" value="Haem_d1_sf"/>
</dbReference>
<dbReference type="InterPro" id="IPR001680">
    <property type="entry name" value="WD40_rpt"/>
</dbReference>
<feature type="compositionally biased region" description="Acidic residues" evidence="2">
    <location>
        <begin position="782"/>
        <end position="792"/>
    </location>
</feature>
<feature type="repeat" description="WD" evidence="1">
    <location>
        <begin position="304"/>
        <end position="336"/>
    </location>
</feature>
<evidence type="ECO:0000256" key="1">
    <source>
        <dbReference type="PROSITE-ProRule" id="PRU00221"/>
    </source>
</evidence>
<feature type="compositionally biased region" description="Basic and acidic residues" evidence="2">
    <location>
        <begin position="571"/>
        <end position="580"/>
    </location>
</feature>
<feature type="compositionally biased region" description="Basic and acidic residues" evidence="2">
    <location>
        <begin position="689"/>
        <end position="708"/>
    </location>
</feature>
<dbReference type="Proteomes" id="UP000242287">
    <property type="component" value="Unassembled WGS sequence"/>
</dbReference>
<proteinExistence type="predicted"/>
<feature type="compositionally biased region" description="Low complexity" evidence="2">
    <location>
        <begin position="107"/>
        <end position="142"/>
    </location>
</feature>
<dbReference type="AlphaFoldDB" id="A0A2A9NJA5"/>
<reference evidence="3 4" key="1">
    <citation type="submission" date="2014-02" db="EMBL/GenBank/DDBJ databases">
        <title>Transposable element dynamics among asymbiotic and ectomycorrhizal Amanita fungi.</title>
        <authorList>
            <consortium name="DOE Joint Genome Institute"/>
            <person name="Hess J."/>
            <person name="Skrede I."/>
            <person name="Wolfe B."/>
            <person name="LaButti K."/>
            <person name="Ohm R.A."/>
            <person name="Grigoriev I.V."/>
            <person name="Pringle A."/>
        </authorList>
    </citation>
    <scope>NUCLEOTIDE SEQUENCE [LARGE SCALE GENOMIC DNA]</scope>
    <source>
        <strain evidence="3 4">SKay4041</strain>
    </source>
</reference>
<feature type="region of interest" description="Disordered" evidence="2">
    <location>
        <begin position="689"/>
        <end position="756"/>
    </location>
</feature>
<dbReference type="PROSITE" id="PS50082">
    <property type="entry name" value="WD_REPEATS_2"/>
    <property type="match status" value="1"/>
</dbReference>
<feature type="region of interest" description="Disordered" evidence="2">
    <location>
        <begin position="102"/>
        <end position="159"/>
    </location>
</feature>
<feature type="compositionally biased region" description="Gly residues" evidence="2">
    <location>
        <begin position="640"/>
        <end position="649"/>
    </location>
</feature>
<protein>
    <submittedName>
        <fullName evidence="3">Uncharacterized protein</fullName>
    </submittedName>
</protein>
<feature type="region of interest" description="Disordered" evidence="2">
    <location>
        <begin position="571"/>
        <end position="670"/>
    </location>
</feature>
<name>A0A2A9NJA5_9AGAR</name>
<dbReference type="EMBL" id="KZ302088">
    <property type="protein sequence ID" value="PFH47846.1"/>
    <property type="molecule type" value="Genomic_DNA"/>
</dbReference>
<feature type="compositionally biased region" description="Low complexity" evidence="2">
    <location>
        <begin position="587"/>
        <end position="620"/>
    </location>
</feature>
<dbReference type="OrthoDB" id="64353at2759"/>
<dbReference type="InterPro" id="IPR015943">
    <property type="entry name" value="WD40/YVTN_repeat-like_dom_sf"/>
</dbReference>
<dbReference type="Gene3D" id="2.130.10.10">
    <property type="entry name" value="YVTN repeat-like/Quinoprotein amine dehydrogenase"/>
    <property type="match status" value="1"/>
</dbReference>
<keyword evidence="1" id="KW-0853">WD repeat</keyword>